<dbReference type="AlphaFoldDB" id="A0A0A2MJY8"/>
<feature type="domain" description="Peptidase S33 tripeptidyl aminopeptidase-like C-terminal" evidence="1">
    <location>
        <begin position="230"/>
        <end position="286"/>
    </location>
</feature>
<dbReference type="OrthoDB" id="9785847at2"/>
<feature type="domain" description="AB hydrolase-1" evidence="2">
    <location>
        <begin position="86"/>
        <end position="179"/>
    </location>
</feature>
<dbReference type="Pfam" id="PF12697">
    <property type="entry name" value="Abhydrolase_6"/>
    <property type="match status" value="1"/>
</dbReference>
<sequence length="287" mass="31733">MPATKKLHNSTVKIPKVLITSAKVLETLSPQLAVKFMIKLFTTPIKFRIPKREEEMDRLSRQEMVLVPLLNKSINVYHLGNSPKKVLLVHGWSGRGTQLHSIASKLIKNGYATISFDAPAHGKSTGKTSDMTEFIASILHLEQQFGPFEFAVGHSLGAMAVLNAVKRGLKIKKAVLIGSGDIIKDIMDDFAEKLGMKVATGGMMIHKFEKKFGETINNYSAYIAAKEVIIPVLLFHDQDDADVPVSAAYHIKKHLANAELVITEGLGHRKILGDKTVIKKLTEFLEQ</sequence>
<dbReference type="PANTHER" id="PTHR43433:SF5">
    <property type="entry name" value="AB HYDROLASE-1 DOMAIN-CONTAINING PROTEIN"/>
    <property type="match status" value="1"/>
</dbReference>
<dbReference type="InterPro" id="IPR013595">
    <property type="entry name" value="Pept_S33_TAP-like_C"/>
</dbReference>
<dbReference type="InterPro" id="IPR050471">
    <property type="entry name" value="AB_hydrolase"/>
</dbReference>
<proteinExistence type="predicted"/>
<evidence type="ECO:0000259" key="1">
    <source>
        <dbReference type="Pfam" id="PF08386"/>
    </source>
</evidence>
<protein>
    <submittedName>
        <fullName evidence="3">Alpha/beta hydrolase</fullName>
    </submittedName>
</protein>
<gene>
    <name evidence="3" type="ORF">Q766_15815</name>
</gene>
<accession>A0A0A2MJY8</accession>
<dbReference type="InterPro" id="IPR000073">
    <property type="entry name" value="AB_hydrolase_1"/>
</dbReference>
<reference evidence="3 4" key="1">
    <citation type="submission" date="2013-09" db="EMBL/GenBank/DDBJ databases">
        <authorList>
            <person name="Zeng Z."/>
            <person name="Chen C."/>
        </authorList>
    </citation>
    <scope>NUCLEOTIDE SEQUENCE [LARGE SCALE GENOMIC DNA]</scope>
    <source>
        <strain evidence="3 4">WB 4.1-42</strain>
    </source>
</reference>
<dbReference type="STRING" id="1121898.GCA_000422725_00006"/>
<dbReference type="GO" id="GO:0016787">
    <property type="term" value="F:hydrolase activity"/>
    <property type="evidence" value="ECO:0007669"/>
    <property type="project" value="UniProtKB-KW"/>
</dbReference>
<evidence type="ECO:0000259" key="2">
    <source>
        <dbReference type="Pfam" id="PF12697"/>
    </source>
</evidence>
<dbReference type="Proteomes" id="UP000030111">
    <property type="component" value="Unassembled WGS sequence"/>
</dbReference>
<evidence type="ECO:0000313" key="3">
    <source>
        <dbReference type="EMBL" id="KGO91906.1"/>
    </source>
</evidence>
<dbReference type="RefSeq" id="WP_026991514.1">
    <property type="nucleotide sequence ID" value="NZ_JRLY01000014.1"/>
</dbReference>
<dbReference type="Gene3D" id="3.40.50.1820">
    <property type="entry name" value="alpha/beta hydrolase"/>
    <property type="match status" value="1"/>
</dbReference>
<evidence type="ECO:0000313" key="4">
    <source>
        <dbReference type="Proteomes" id="UP000030111"/>
    </source>
</evidence>
<keyword evidence="4" id="KW-1185">Reference proteome</keyword>
<organism evidence="3 4">
    <name type="scientific">Flavobacterium subsaxonicum WB 4.1-42 = DSM 21790</name>
    <dbReference type="NCBI Taxonomy" id="1121898"/>
    <lineage>
        <taxon>Bacteria</taxon>
        <taxon>Pseudomonadati</taxon>
        <taxon>Bacteroidota</taxon>
        <taxon>Flavobacteriia</taxon>
        <taxon>Flavobacteriales</taxon>
        <taxon>Flavobacteriaceae</taxon>
        <taxon>Flavobacterium</taxon>
    </lineage>
</organism>
<comment type="caution">
    <text evidence="3">The sequence shown here is derived from an EMBL/GenBank/DDBJ whole genome shotgun (WGS) entry which is preliminary data.</text>
</comment>
<dbReference type="InterPro" id="IPR029058">
    <property type="entry name" value="AB_hydrolase_fold"/>
</dbReference>
<dbReference type="PANTHER" id="PTHR43433">
    <property type="entry name" value="HYDROLASE, ALPHA/BETA FOLD FAMILY PROTEIN"/>
    <property type="match status" value="1"/>
</dbReference>
<name>A0A0A2MJY8_9FLAO</name>
<dbReference type="eggNOG" id="COG1073">
    <property type="taxonomic scope" value="Bacteria"/>
</dbReference>
<dbReference type="Pfam" id="PF08386">
    <property type="entry name" value="Abhydrolase_4"/>
    <property type="match status" value="1"/>
</dbReference>
<keyword evidence="3" id="KW-0378">Hydrolase</keyword>
<dbReference type="EMBL" id="JRLY01000014">
    <property type="protein sequence ID" value="KGO91906.1"/>
    <property type="molecule type" value="Genomic_DNA"/>
</dbReference>
<dbReference type="SUPFAM" id="SSF53474">
    <property type="entry name" value="alpha/beta-Hydrolases"/>
    <property type="match status" value="1"/>
</dbReference>